<evidence type="ECO:0000313" key="3">
    <source>
        <dbReference type="Proteomes" id="UP000000547"/>
    </source>
</evidence>
<evidence type="ECO:0000256" key="1">
    <source>
        <dbReference type="SAM" id="MobiDB-lite"/>
    </source>
</evidence>
<dbReference type="STRING" id="167879.CPS_2943"/>
<evidence type="ECO:0008006" key="4">
    <source>
        <dbReference type="Google" id="ProtNLM"/>
    </source>
</evidence>
<reference evidence="2" key="1">
    <citation type="journal article" date="2005" name="Proc. Natl. Acad. Sci. U.S.A.">
        <title>The psychrophilic lifestyle as revealed by the genome sequence of Colwellia psychrerythraea 34H through genomic and proteomic analyses.</title>
        <authorList>
            <person name="Methe B.A."/>
            <person name="Nelson K.E."/>
            <person name="Deming J.W."/>
            <person name="Momen B."/>
            <person name="Melamud E."/>
            <person name="Zhang X."/>
            <person name="Moult J."/>
            <person name="Madupu R."/>
            <person name="Nelson W.C."/>
            <person name="Dodson R.J."/>
            <person name="Brinkac L.M."/>
            <person name="Daugherty S.C."/>
            <person name="Durkin A.S."/>
            <person name="DeBoy R.T."/>
            <person name="Kolonay J.F."/>
            <person name="Sullivan S.A."/>
            <person name="Zhou L."/>
            <person name="Davidsen T.M."/>
            <person name="Wu M."/>
            <person name="Huston A.L."/>
            <person name="Lewis M."/>
            <person name="Weaver B."/>
            <person name="Weidman J.F."/>
            <person name="Khouri H."/>
            <person name="Utterback T.R."/>
            <person name="Feldblyum T.V."/>
            <person name="Fraser C.M."/>
        </authorList>
    </citation>
    <scope>NUCLEOTIDE SEQUENCE [LARGE SCALE GENOMIC DNA]</scope>
    <source>
        <strain evidence="2">34H</strain>
    </source>
</reference>
<dbReference type="HOGENOM" id="CLU_010400_0_0_6"/>
<dbReference type="SUPFAM" id="SSF52540">
    <property type="entry name" value="P-loop containing nucleoside triphosphate hydrolases"/>
    <property type="match status" value="1"/>
</dbReference>
<protein>
    <recommendedName>
        <fullName evidence="4">ATP-binding protein</fullName>
    </recommendedName>
</protein>
<accession>Q47ZX6</accession>
<organism evidence="2 3">
    <name type="scientific">Colwellia psychrerythraea (strain 34H / ATCC BAA-681)</name>
    <name type="common">Vibrio psychroerythus</name>
    <dbReference type="NCBI Taxonomy" id="167879"/>
    <lineage>
        <taxon>Bacteria</taxon>
        <taxon>Pseudomonadati</taxon>
        <taxon>Pseudomonadota</taxon>
        <taxon>Gammaproteobacteria</taxon>
        <taxon>Alteromonadales</taxon>
        <taxon>Colwelliaceae</taxon>
        <taxon>Colwellia</taxon>
    </lineage>
</organism>
<proteinExistence type="predicted"/>
<name>Q47ZX6_COLP3</name>
<gene>
    <name evidence="2" type="ordered locus">CPS_2943</name>
</gene>
<evidence type="ECO:0000313" key="2">
    <source>
        <dbReference type="EMBL" id="AAZ24665.1"/>
    </source>
</evidence>
<dbReference type="InterPro" id="IPR027417">
    <property type="entry name" value="P-loop_NTPase"/>
</dbReference>
<dbReference type="RefSeq" id="WP_011043735.1">
    <property type="nucleotide sequence ID" value="NC_003910.7"/>
</dbReference>
<sequence>MNLQSYWPTKENIFDCIKTEAEELYDHTLLAVHEPMHLKKYDEKGTKDNATENDLLKHFLKIERPIPIVASAGMGKSHLIRWLHAKLSVNKTVIDEKWQIVRLPKNASLRQTLNKLLDGLEGEVFDQARKRIDQVGSALNEQQVADLFVTFISHRVKDIGLETAKHLKILNERPDNYAELRQIMSMSDLLPTLITDVLFKSQLLSGESCVYSIATRWIKGASDEEINNTEYELTLNDFETMLESIEIDNLALPARKAIKLLRLDSDKEQKIKAVAMLNEAIGKATQTAFQQLFQFNNGNFQDLFKEIRRHLKSLGRTLVILVEDLAAISAIEDVLIDCLLEERQEDLCVLRSVLAVTTGYHGYMRRQATIRSRALFEWHIEQDSDNQENIPKRIVDFCSRYINAARYGQKSLEKKVNLNNQNDVLPVWECDLSKTESEQLNAFGTSSVGIPLFPYNQEAINTLTKWYCIDQDKNIVFNPRDVINGILLNLLRDNREDYLDKTFPQNLSIKESVTTLNSEIQNLGLVSPRRAQVLSTIWGNGLNLKSVQESLNGNVALAFSLEDFAQKLSSDTKIHIPDTPEGPTSPVKEILPPRQTKDDGIQDEIQRWFNGEQPISYSSANKIRIQLFDMIKDFQLPEWSGFENISVFANTNNKNVYESIFKQGQRYLINLPLAGNNPPGCVYDFFTEDDLKDTERSIFLQRSALAILRYNLFNNKEETKDWNYPEGYDDFIYYTQFSQLWAPKAIEFMLKEIRGKYLVDSLAKHILLINGLGIKIESNLQNILLKKSIHIQDTLKPAINEKYQEFREKLLYQWDETQQVWMSLIQISNVAFDNDIFNFAHKKAKKLNQELLTSPQKKLKNEAIQELKPNIELINNYLHDCVNKEEFIRLLDEIKTIYKSILDMGLYPNSFVSRETLNKDINELIKNCKWNDVQNSIKLLSVLDESKQLEILSSLDGSVIKSVCKVLKNWQQFNSNVLSKIEKINDTTSTQQVDKINKEINESFISIEAVLEEFSEHVIEVVL</sequence>
<dbReference type="AlphaFoldDB" id="Q47ZX6"/>
<dbReference type="KEGG" id="cps:CPS_2943"/>
<feature type="region of interest" description="Disordered" evidence="1">
    <location>
        <begin position="574"/>
        <end position="595"/>
    </location>
</feature>
<dbReference type="EMBL" id="CP000083">
    <property type="protein sequence ID" value="AAZ24665.1"/>
    <property type="molecule type" value="Genomic_DNA"/>
</dbReference>
<dbReference type="Proteomes" id="UP000000547">
    <property type="component" value="Chromosome"/>
</dbReference>
<dbReference type="NCBIfam" id="NF041065">
    <property type="entry name" value="DpdH"/>
    <property type="match status" value="1"/>
</dbReference>